<comment type="catalytic activity">
    <reaction evidence="7 8">
        <text>CMP + ATP = CDP + ADP</text>
        <dbReference type="Rhea" id="RHEA:11600"/>
        <dbReference type="ChEBI" id="CHEBI:30616"/>
        <dbReference type="ChEBI" id="CHEBI:58069"/>
        <dbReference type="ChEBI" id="CHEBI:60377"/>
        <dbReference type="ChEBI" id="CHEBI:456216"/>
        <dbReference type="EC" id="2.7.4.25"/>
    </reaction>
</comment>
<sequence length="214" mass="24809">MKKKIPVITIDGPSGVGKSTLSKIIATKLRWKLLESGKIYRYLAYFAMSNNITINEKNIVFFIKNLDELLKHNKDTDQVINNEKISTISSQLSIFPKIRELLLNKQRSFRSFPGLIAEGRDMGTVIFPDADVKFFLNADLNVRVTRRILELQQKGFFISFKELFVKMYDRDQQDQNRLFSPLCIPKNAIILNSTNMSLSEVVKYSMQYIMKKIK</sequence>
<gene>
    <name evidence="8 10" type="primary">cmk</name>
    <name evidence="10" type="ORF">D9V69_01540</name>
</gene>
<evidence type="ECO:0000256" key="8">
    <source>
        <dbReference type="HAMAP-Rule" id="MF_00238"/>
    </source>
</evidence>
<dbReference type="GO" id="GO:0006220">
    <property type="term" value="P:pyrimidine nucleotide metabolic process"/>
    <property type="evidence" value="ECO:0007669"/>
    <property type="project" value="UniProtKB-UniRule"/>
</dbReference>
<name>A0A4D6XZL4_9GAMM</name>
<dbReference type="EMBL" id="CP034873">
    <property type="protein sequence ID" value="QCI21609.1"/>
    <property type="molecule type" value="Genomic_DNA"/>
</dbReference>
<dbReference type="RefSeq" id="WP_158356579.1">
    <property type="nucleotide sequence ID" value="NZ_CP034873.1"/>
</dbReference>
<comment type="subcellular location">
    <subcellularLocation>
        <location evidence="8">Cytoplasm</location>
    </subcellularLocation>
</comment>
<dbReference type="HAMAP" id="MF_00238">
    <property type="entry name" value="Cytidyl_kinase_type1"/>
    <property type="match status" value="1"/>
</dbReference>
<keyword evidence="4 8" id="KW-0418">Kinase</keyword>
<dbReference type="GO" id="GO:0036430">
    <property type="term" value="F:CMP kinase activity"/>
    <property type="evidence" value="ECO:0007669"/>
    <property type="project" value="RHEA"/>
</dbReference>
<evidence type="ECO:0000256" key="5">
    <source>
        <dbReference type="ARBA" id="ARBA00022840"/>
    </source>
</evidence>
<evidence type="ECO:0000256" key="2">
    <source>
        <dbReference type="ARBA" id="ARBA00022679"/>
    </source>
</evidence>
<dbReference type="InterPro" id="IPR003136">
    <property type="entry name" value="Cytidylate_kin"/>
</dbReference>
<proteinExistence type="inferred from homology"/>
<feature type="domain" description="Cytidylate kinase" evidence="9">
    <location>
        <begin position="8"/>
        <end position="209"/>
    </location>
</feature>
<keyword evidence="5 8" id="KW-0067">ATP-binding</keyword>
<accession>A0A4D6XZL4</accession>
<evidence type="ECO:0000256" key="3">
    <source>
        <dbReference type="ARBA" id="ARBA00022741"/>
    </source>
</evidence>
<dbReference type="SUPFAM" id="SSF52540">
    <property type="entry name" value="P-loop containing nucleoside triphosphate hydrolases"/>
    <property type="match status" value="1"/>
</dbReference>
<keyword evidence="2 8" id="KW-0808">Transferase</keyword>
<evidence type="ECO:0000256" key="6">
    <source>
        <dbReference type="ARBA" id="ARBA00047615"/>
    </source>
</evidence>
<reference evidence="10 11" key="1">
    <citation type="submission" date="2018-12" db="EMBL/GenBank/DDBJ databases">
        <authorList>
            <person name="Chong R.A."/>
        </authorList>
    </citation>
    <scope>NUCLEOTIDE SEQUENCE [LARGE SCALE GENOMIC DNA]</scope>
    <source>
        <strain evidence="10 11">Hta</strain>
    </source>
</reference>
<dbReference type="AlphaFoldDB" id="A0A4D6XZL4"/>
<dbReference type="OrthoDB" id="9807434at2"/>
<comment type="catalytic activity">
    <reaction evidence="6 8">
        <text>dCMP + ATP = dCDP + ADP</text>
        <dbReference type="Rhea" id="RHEA:25094"/>
        <dbReference type="ChEBI" id="CHEBI:30616"/>
        <dbReference type="ChEBI" id="CHEBI:57566"/>
        <dbReference type="ChEBI" id="CHEBI:58593"/>
        <dbReference type="ChEBI" id="CHEBI:456216"/>
        <dbReference type="EC" id="2.7.4.25"/>
    </reaction>
</comment>
<dbReference type="GO" id="GO:0036431">
    <property type="term" value="F:dCMP kinase activity"/>
    <property type="evidence" value="ECO:0007669"/>
    <property type="project" value="InterPro"/>
</dbReference>
<organism evidence="10 11">
    <name type="scientific">Buchnera aphidicola</name>
    <name type="common">Hyadaphis tataricae</name>
    <dbReference type="NCBI Taxonomy" id="1241859"/>
    <lineage>
        <taxon>Bacteria</taxon>
        <taxon>Pseudomonadati</taxon>
        <taxon>Pseudomonadota</taxon>
        <taxon>Gammaproteobacteria</taxon>
        <taxon>Enterobacterales</taxon>
        <taxon>Erwiniaceae</taxon>
        <taxon>Buchnera</taxon>
    </lineage>
</organism>
<dbReference type="Pfam" id="PF02224">
    <property type="entry name" value="Cytidylate_kin"/>
    <property type="match status" value="1"/>
</dbReference>
<evidence type="ECO:0000256" key="4">
    <source>
        <dbReference type="ARBA" id="ARBA00022777"/>
    </source>
</evidence>
<dbReference type="GO" id="GO:0005737">
    <property type="term" value="C:cytoplasm"/>
    <property type="evidence" value="ECO:0007669"/>
    <property type="project" value="UniProtKB-SubCell"/>
</dbReference>
<dbReference type="GO" id="GO:0005524">
    <property type="term" value="F:ATP binding"/>
    <property type="evidence" value="ECO:0007669"/>
    <property type="project" value="UniProtKB-UniRule"/>
</dbReference>
<dbReference type="InterPro" id="IPR011994">
    <property type="entry name" value="Cytidylate_kinase_dom"/>
</dbReference>
<keyword evidence="8" id="KW-0963">Cytoplasm</keyword>
<evidence type="ECO:0000313" key="10">
    <source>
        <dbReference type="EMBL" id="QCI21609.1"/>
    </source>
</evidence>
<dbReference type="CDD" id="cd02020">
    <property type="entry name" value="CMPK"/>
    <property type="match status" value="1"/>
</dbReference>
<dbReference type="Proteomes" id="UP000298773">
    <property type="component" value="Chromosome"/>
</dbReference>
<comment type="similarity">
    <text evidence="1 8">Belongs to the cytidylate kinase family. Type 1 subfamily.</text>
</comment>
<evidence type="ECO:0000256" key="1">
    <source>
        <dbReference type="ARBA" id="ARBA00009427"/>
    </source>
</evidence>
<evidence type="ECO:0000256" key="7">
    <source>
        <dbReference type="ARBA" id="ARBA00048478"/>
    </source>
</evidence>
<dbReference type="NCBIfam" id="TIGR00017">
    <property type="entry name" value="cmk"/>
    <property type="match status" value="1"/>
</dbReference>
<dbReference type="EC" id="2.7.4.25" evidence="8"/>
<protein>
    <recommendedName>
        <fullName evidence="8">Cytidylate kinase</fullName>
        <shortName evidence="8">CK</shortName>
        <ecNumber evidence="8">2.7.4.25</ecNumber>
    </recommendedName>
    <alternativeName>
        <fullName evidence="8">Cytidine monophosphate kinase</fullName>
        <shortName evidence="8">CMP kinase</shortName>
    </alternativeName>
</protein>
<dbReference type="Gene3D" id="3.40.50.300">
    <property type="entry name" value="P-loop containing nucleotide triphosphate hydrolases"/>
    <property type="match status" value="1"/>
</dbReference>
<feature type="binding site" evidence="8">
    <location>
        <begin position="12"/>
        <end position="20"/>
    </location>
    <ligand>
        <name>ATP</name>
        <dbReference type="ChEBI" id="CHEBI:30616"/>
    </ligand>
</feature>
<reference evidence="10 11" key="2">
    <citation type="submission" date="2019-05" db="EMBL/GenBank/DDBJ databases">
        <title>Genome evolution of the obligate endosymbiont Buchnera aphidicola.</title>
        <authorList>
            <person name="Moran N.A."/>
        </authorList>
    </citation>
    <scope>NUCLEOTIDE SEQUENCE [LARGE SCALE GENOMIC DNA]</scope>
    <source>
        <strain evidence="10 11">Hta</strain>
    </source>
</reference>
<dbReference type="InterPro" id="IPR027417">
    <property type="entry name" value="P-loop_NTPase"/>
</dbReference>
<keyword evidence="3 8" id="KW-0547">Nucleotide-binding</keyword>
<evidence type="ECO:0000259" key="9">
    <source>
        <dbReference type="Pfam" id="PF02224"/>
    </source>
</evidence>
<evidence type="ECO:0000313" key="11">
    <source>
        <dbReference type="Proteomes" id="UP000298773"/>
    </source>
</evidence>